<sequence length="749" mass="80876">MERRSYVTIALLSFTIIALELVWTRILSAEFYYTFAFLVLSLAVLGLGLGGLATRLIPSLGSERALGPILTMTGLLGVICPILVFRLGLQFSQVPSSWTMAAKLTLAIVLLGSTFFTGGIATAGLFRRFHTKLPWLYRADLLGAGAGVIGAIATMNSFGTPQAAVLLTLPVFAASLLVSRSWARLAPLALAVGLASQAGSALTLLRAERQERALVIHEHWDAMGKVKVYGFDADYRGIEIDNVANSPVYGFDGNWDRPDSLRFEFGIDVSRLIERTSPCTFLSLGAGGGVDVLQALQAGAAEIHAVEINPYINEMMTNGFLSDFSGHIYSDPRVHVHTEDARAFVARNPGQFDVIYSLSSNTFAALASGSFALAESYLFTREAFRDYWRALSEDGFLMMEHQFYMPRLVSALIDALEAEGVEDVEQHFAVYDLPKMRRKMILLSKHPLTDDIRATAFGPLDPTAGNYAYLLHPPAADSLSQNLIERIVVEGWESVQPTAPVAVSPSSDGRPFVGQMGLWSNLSRKSLEKLMFLEVYGFPLAKLLVLTILAVVVVLGLPLTLLPYLVRRRPMDWALGGAAWLYFFLIGAAFMMVEVVLIQKYALFVGPSAYSVATILFALLVGSGIGARFSTKVKPTVAFLGVAGFLLVQVLAFAPIAHSAIGLPLAARAGVSALLVAPLGFFMGMPFPIGALRVREKIDWGFAVNGIGAVVGSTAILLVAMEAGLDAALLASAFVYLLACAMLGLRRGW</sequence>
<dbReference type="Proteomes" id="UP000739538">
    <property type="component" value="Unassembled WGS sequence"/>
</dbReference>
<dbReference type="SUPFAM" id="SSF53335">
    <property type="entry name" value="S-adenosyl-L-methionine-dependent methyltransferases"/>
    <property type="match status" value="1"/>
</dbReference>
<feature type="transmembrane region" description="Helical" evidence="1">
    <location>
        <begin position="104"/>
        <end position="126"/>
    </location>
</feature>
<feature type="transmembrane region" description="Helical" evidence="1">
    <location>
        <begin position="578"/>
        <end position="598"/>
    </location>
</feature>
<feature type="transmembrane region" description="Helical" evidence="1">
    <location>
        <begin position="604"/>
        <end position="625"/>
    </location>
</feature>
<feature type="transmembrane region" description="Helical" evidence="1">
    <location>
        <begin position="135"/>
        <end position="155"/>
    </location>
</feature>
<evidence type="ECO:0000313" key="3">
    <source>
        <dbReference type="Proteomes" id="UP000739538"/>
    </source>
</evidence>
<keyword evidence="1" id="KW-0812">Transmembrane</keyword>
<dbReference type="CDD" id="cd02440">
    <property type="entry name" value="AdoMet_MTases"/>
    <property type="match status" value="1"/>
</dbReference>
<evidence type="ECO:0008006" key="4">
    <source>
        <dbReference type="Google" id="ProtNLM"/>
    </source>
</evidence>
<reference evidence="2" key="2">
    <citation type="journal article" date="2021" name="Microbiome">
        <title>Successional dynamics and alternative stable states in a saline activated sludge microbial community over 9 years.</title>
        <authorList>
            <person name="Wang Y."/>
            <person name="Ye J."/>
            <person name="Ju F."/>
            <person name="Liu L."/>
            <person name="Boyd J.A."/>
            <person name="Deng Y."/>
            <person name="Parks D.H."/>
            <person name="Jiang X."/>
            <person name="Yin X."/>
            <person name="Woodcroft B.J."/>
            <person name="Tyson G.W."/>
            <person name="Hugenholtz P."/>
            <person name="Polz M.F."/>
            <person name="Zhang T."/>
        </authorList>
    </citation>
    <scope>NUCLEOTIDE SEQUENCE</scope>
    <source>
        <strain evidence="2">HKST-UBA02</strain>
    </source>
</reference>
<organism evidence="2 3">
    <name type="scientific">Eiseniibacteriota bacterium</name>
    <dbReference type="NCBI Taxonomy" id="2212470"/>
    <lineage>
        <taxon>Bacteria</taxon>
        <taxon>Candidatus Eiseniibacteriota</taxon>
    </lineage>
</organism>
<protein>
    <recommendedName>
        <fullName evidence="4">Spermidine synthase</fullName>
    </recommendedName>
</protein>
<dbReference type="EMBL" id="JAGQHS010000094">
    <property type="protein sequence ID" value="MCA9757342.1"/>
    <property type="molecule type" value="Genomic_DNA"/>
</dbReference>
<accession>A0A956SE51</accession>
<keyword evidence="1" id="KW-1133">Transmembrane helix</keyword>
<feature type="transmembrane region" description="Helical" evidence="1">
    <location>
        <begin position="727"/>
        <end position="745"/>
    </location>
</feature>
<reference evidence="2" key="1">
    <citation type="submission" date="2020-04" db="EMBL/GenBank/DDBJ databases">
        <authorList>
            <person name="Zhang T."/>
        </authorList>
    </citation>
    <scope>NUCLEOTIDE SEQUENCE</scope>
    <source>
        <strain evidence="2">HKST-UBA02</strain>
    </source>
</reference>
<feature type="transmembrane region" description="Helical" evidence="1">
    <location>
        <begin position="7"/>
        <end position="26"/>
    </location>
</feature>
<feature type="transmembrane region" description="Helical" evidence="1">
    <location>
        <begin position="669"/>
        <end position="690"/>
    </location>
</feature>
<comment type="caution">
    <text evidence="2">The sequence shown here is derived from an EMBL/GenBank/DDBJ whole genome shotgun (WGS) entry which is preliminary data.</text>
</comment>
<dbReference type="InterPro" id="IPR029063">
    <property type="entry name" value="SAM-dependent_MTases_sf"/>
</dbReference>
<dbReference type="Gene3D" id="3.40.50.150">
    <property type="entry name" value="Vaccinia Virus protein VP39"/>
    <property type="match status" value="1"/>
</dbReference>
<gene>
    <name evidence="2" type="ORF">KDA27_16175</name>
</gene>
<feature type="transmembrane region" description="Helical" evidence="1">
    <location>
        <begin position="543"/>
        <end position="566"/>
    </location>
</feature>
<proteinExistence type="predicted"/>
<feature type="transmembrane region" description="Helical" evidence="1">
    <location>
        <begin position="637"/>
        <end position="657"/>
    </location>
</feature>
<dbReference type="Pfam" id="PF01564">
    <property type="entry name" value="Spermine_synth"/>
    <property type="match status" value="1"/>
</dbReference>
<feature type="transmembrane region" description="Helical" evidence="1">
    <location>
        <begin position="32"/>
        <end position="53"/>
    </location>
</feature>
<feature type="transmembrane region" description="Helical" evidence="1">
    <location>
        <begin position="161"/>
        <end position="178"/>
    </location>
</feature>
<evidence type="ECO:0000313" key="2">
    <source>
        <dbReference type="EMBL" id="MCA9757342.1"/>
    </source>
</evidence>
<dbReference type="AlphaFoldDB" id="A0A956SE51"/>
<keyword evidence="1" id="KW-0472">Membrane</keyword>
<feature type="transmembrane region" description="Helical" evidence="1">
    <location>
        <begin position="702"/>
        <end position="721"/>
    </location>
</feature>
<name>A0A956SE51_UNCEI</name>
<feature type="transmembrane region" description="Helical" evidence="1">
    <location>
        <begin position="185"/>
        <end position="205"/>
    </location>
</feature>
<feature type="transmembrane region" description="Helical" evidence="1">
    <location>
        <begin position="65"/>
        <end position="84"/>
    </location>
</feature>
<evidence type="ECO:0000256" key="1">
    <source>
        <dbReference type="SAM" id="Phobius"/>
    </source>
</evidence>